<evidence type="ECO:0000259" key="4">
    <source>
        <dbReference type="PROSITE" id="PS50056"/>
    </source>
</evidence>
<organism evidence="5 6">
    <name type="scientific">Crotalus adamanteus</name>
    <name type="common">Eastern diamondback rattlesnake</name>
    <dbReference type="NCBI Taxonomy" id="8729"/>
    <lineage>
        <taxon>Eukaryota</taxon>
        <taxon>Metazoa</taxon>
        <taxon>Chordata</taxon>
        <taxon>Craniata</taxon>
        <taxon>Vertebrata</taxon>
        <taxon>Euteleostomi</taxon>
        <taxon>Lepidosauria</taxon>
        <taxon>Squamata</taxon>
        <taxon>Bifurcata</taxon>
        <taxon>Unidentata</taxon>
        <taxon>Episquamata</taxon>
        <taxon>Toxicofera</taxon>
        <taxon>Serpentes</taxon>
        <taxon>Colubroidea</taxon>
        <taxon>Viperidae</taxon>
        <taxon>Crotalinae</taxon>
        <taxon>Crotalus</taxon>
    </lineage>
</organism>
<accession>A0AAW1C4A8</accession>
<dbReference type="Pfam" id="PF00782">
    <property type="entry name" value="DSPc"/>
    <property type="match status" value="1"/>
</dbReference>
<dbReference type="PANTHER" id="PTHR46588:SF1">
    <property type="entry name" value="SERINE_THREONINE_TYROSINE-INTERACTING PROTEIN"/>
    <property type="match status" value="1"/>
</dbReference>
<dbReference type="GO" id="GO:1990444">
    <property type="term" value="F:F-box domain binding"/>
    <property type="evidence" value="ECO:0007669"/>
    <property type="project" value="TreeGrafter"/>
</dbReference>
<evidence type="ECO:0000256" key="2">
    <source>
        <dbReference type="SAM" id="MobiDB-lite"/>
    </source>
</evidence>
<dbReference type="SMART" id="SM00195">
    <property type="entry name" value="DSPc"/>
    <property type="match status" value="1"/>
</dbReference>
<feature type="region of interest" description="Disordered" evidence="2">
    <location>
        <begin position="87"/>
        <end position="143"/>
    </location>
</feature>
<dbReference type="InterPro" id="IPR000340">
    <property type="entry name" value="Dual-sp_phosphatase_cat-dom"/>
</dbReference>
<comment type="caution">
    <text evidence="5">The sequence shown here is derived from an EMBL/GenBank/DDBJ whole genome shotgun (WGS) entry which is preliminary data.</text>
</comment>
<comment type="similarity">
    <text evidence="1">Belongs to the protein-tyrosine phosphatase family. Non-receptor class subfamily.</text>
</comment>
<dbReference type="GO" id="GO:0005654">
    <property type="term" value="C:nucleoplasm"/>
    <property type="evidence" value="ECO:0007669"/>
    <property type="project" value="TreeGrafter"/>
</dbReference>
<evidence type="ECO:0000313" key="5">
    <source>
        <dbReference type="EMBL" id="KAK9409289.1"/>
    </source>
</evidence>
<dbReference type="GO" id="GO:0005737">
    <property type="term" value="C:cytoplasm"/>
    <property type="evidence" value="ECO:0007669"/>
    <property type="project" value="TreeGrafter"/>
</dbReference>
<dbReference type="CDD" id="cd14522">
    <property type="entry name" value="DSP_STYX"/>
    <property type="match status" value="1"/>
</dbReference>
<dbReference type="FunFam" id="3.90.190.10:FF:000036">
    <property type="entry name" value="Serine/threonine/tyrosine-interacting protein a"/>
    <property type="match status" value="1"/>
</dbReference>
<keyword evidence="6" id="KW-1185">Reference proteome</keyword>
<dbReference type="Gene3D" id="3.90.190.10">
    <property type="entry name" value="Protein tyrosine phosphatase superfamily"/>
    <property type="match status" value="1"/>
</dbReference>
<evidence type="ECO:0000259" key="3">
    <source>
        <dbReference type="PROSITE" id="PS50054"/>
    </source>
</evidence>
<sequence length="446" mass="49789">MEASRIRARGSDSRSPSITQARHHEQKRGQARSLEFFDTPLPRQHTPSGTLAFGPAPSACDPSRGGSFVTPHPFLLRLVPAPRPRLPHPSRLSSVASGSWRKPRRVARGEWRGEGRRGGGKGVERSACSTASARGARSDRPTDRLPACLWRGRGSLRTAWRLGASPRRRLLLLVIISLGSLPAPWPPPLERRGPPTSFSLCPTDCQKREKEDTGKDGKKPRPTRAIPAMELAKPVFPALPQPKEDSEDWTYPMRREMQEILPGLFLGPYSSAMKSKLPTLQKHGITHVICIRQNIEANFIKPNFQHLFRYLVLDIADNPIENIIRFFPMTKEFIDGSLQTGGKVLVHGNAGISRSAALVIAYIMETFGVKYRDAFTYVQERRFCINPNAGFVHQLQEYEAIYLAKLTIQMMSPRQLERSLSVTTGSLKRTHEEEEESSVQAAAPNG</sequence>
<protein>
    <submittedName>
        <fullName evidence="5">Serine/threonine/tyrosine-interacting protein</fullName>
    </submittedName>
</protein>
<dbReference type="InterPro" id="IPR029021">
    <property type="entry name" value="Prot-tyrosine_phosphatase-like"/>
</dbReference>
<dbReference type="SUPFAM" id="SSF52799">
    <property type="entry name" value="(Phosphotyrosine protein) phosphatases II"/>
    <property type="match status" value="1"/>
</dbReference>
<feature type="domain" description="Tyrosine specific protein phosphatases" evidence="4">
    <location>
        <begin position="324"/>
        <end position="382"/>
    </location>
</feature>
<dbReference type="PANTHER" id="PTHR46588">
    <property type="entry name" value="SERINE/THREONINE/TYROSINE-INTERACTING PROTEIN"/>
    <property type="match status" value="1"/>
</dbReference>
<feature type="region of interest" description="Disordered" evidence="2">
    <location>
        <begin position="424"/>
        <end position="446"/>
    </location>
</feature>
<gene>
    <name evidence="5" type="ORF">NXF25_000464</name>
</gene>
<dbReference type="Proteomes" id="UP001474421">
    <property type="component" value="Unassembled WGS sequence"/>
</dbReference>
<dbReference type="GO" id="GO:0062026">
    <property type="term" value="P:negative regulation of SCF-dependent proteasomal ubiquitin-dependent catabolic process"/>
    <property type="evidence" value="ECO:0007669"/>
    <property type="project" value="TreeGrafter"/>
</dbReference>
<evidence type="ECO:0000313" key="6">
    <source>
        <dbReference type="Proteomes" id="UP001474421"/>
    </source>
</evidence>
<dbReference type="PROSITE" id="PS50054">
    <property type="entry name" value="TYR_PHOSPHATASE_DUAL"/>
    <property type="match status" value="1"/>
</dbReference>
<name>A0AAW1C4A8_CROAD</name>
<feature type="domain" description="Tyrosine-protein phosphatase" evidence="3">
    <location>
        <begin position="256"/>
        <end position="404"/>
    </location>
</feature>
<reference evidence="5 6" key="1">
    <citation type="journal article" date="2024" name="Proc. Natl. Acad. Sci. U.S.A.">
        <title>The genetic regulatory architecture and epigenomic basis for age-related changes in rattlesnake venom.</title>
        <authorList>
            <person name="Hogan M.P."/>
            <person name="Holding M.L."/>
            <person name="Nystrom G.S."/>
            <person name="Colston T.J."/>
            <person name="Bartlett D.A."/>
            <person name="Mason A.J."/>
            <person name="Ellsworth S.A."/>
            <person name="Rautsaw R.M."/>
            <person name="Lawrence K.C."/>
            <person name="Strickland J.L."/>
            <person name="He B."/>
            <person name="Fraser P."/>
            <person name="Margres M.J."/>
            <person name="Gilbert D.M."/>
            <person name="Gibbs H.L."/>
            <person name="Parkinson C.L."/>
            <person name="Rokyta D.R."/>
        </authorList>
    </citation>
    <scope>NUCLEOTIDE SEQUENCE [LARGE SCALE GENOMIC DNA]</scope>
    <source>
        <strain evidence="5">DRR0105</strain>
    </source>
</reference>
<feature type="region of interest" description="Disordered" evidence="2">
    <location>
        <begin position="1"/>
        <end position="49"/>
    </location>
</feature>
<dbReference type="PROSITE" id="PS50056">
    <property type="entry name" value="TYR_PHOSPHATASE_2"/>
    <property type="match status" value="1"/>
</dbReference>
<dbReference type="EMBL" id="JAOTOJ010000001">
    <property type="protein sequence ID" value="KAK9409289.1"/>
    <property type="molecule type" value="Genomic_DNA"/>
</dbReference>
<proteinExistence type="inferred from homology"/>
<dbReference type="InterPro" id="IPR020422">
    <property type="entry name" value="TYR_PHOSPHATASE_DUAL_dom"/>
</dbReference>
<dbReference type="GO" id="GO:0070372">
    <property type="term" value="P:regulation of ERK1 and ERK2 cascade"/>
    <property type="evidence" value="ECO:0007669"/>
    <property type="project" value="TreeGrafter"/>
</dbReference>
<feature type="region of interest" description="Disordered" evidence="2">
    <location>
        <begin position="184"/>
        <end position="223"/>
    </location>
</feature>
<feature type="compositionally biased region" description="Basic and acidic residues" evidence="2">
    <location>
        <begin position="205"/>
        <end position="219"/>
    </location>
</feature>
<feature type="compositionally biased region" description="Basic and acidic residues" evidence="2">
    <location>
        <begin position="107"/>
        <end position="117"/>
    </location>
</feature>
<dbReference type="AlphaFoldDB" id="A0AAW1C4A8"/>
<evidence type="ECO:0000256" key="1">
    <source>
        <dbReference type="ARBA" id="ARBA00009649"/>
    </source>
</evidence>
<dbReference type="InterPro" id="IPR000387">
    <property type="entry name" value="Tyr_Pase_dom"/>
</dbReference>
<dbReference type="InterPro" id="IPR052449">
    <property type="entry name" value="STYX-Interacting_Phosphatase"/>
</dbReference>